<keyword evidence="4" id="KW-1185">Reference proteome</keyword>
<name>A0A2T2P528_CORCC</name>
<dbReference type="AlphaFoldDB" id="A0A2T2P528"/>
<dbReference type="OrthoDB" id="5412936at2759"/>
<sequence>MFPFPSSLSPAQLEAHKLLAHLLATLKDPESTYYPRYGHWIVRHAALEEFLFRCVRPDVWKYLSSNRNFDSMKLIRGDLKFEGRAVYLDGILGTDKNVRVYVGQSNNLRFRVGQHLNFRYRRDNPSLHYHAMLYSIYNVFSILAILPPPNKENQSLPGMDCPDLLLNVLEMWMCLIFRTLPDETLEKWFPEHVKVETPGRAGMLNIATPIDQGGRAKEWPDLKMVDDPLVQEYLANERRRNHVGYARAEDMERIAAERKSEQPEEKKVPERKIPTQPAEIQPSYLDLNGFAISPATLVFMGISVVLGVALLRNGSRPHLRK</sequence>
<dbReference type="STRING" id="1448308.A0A2T2P528"/>
<reference evidence="3 4" key="1">
    <citation type="journal article" date="2018" name="Front. Microbiol.">
        <title>Genome-Wide Analysis of Corynespora cassiicola Leaf Fall Disease Putative Effectors.</title>
        <authorList>
            <person name="Lopez D."/>
            <person name="Ribeiro S."/>
            <person name="Label P."/>
            <person name="Fumanal B."/>
            <person name="Venisse J.S."/>
            <person name="Kohler A."/>
            <person name="de Oliveira R.R."/>
            <person name="Labutti K."/>
            <person name="Lipzen A."/>
            <person name="Lail K."/>
            <person name="Bauer D."/>
            <person name="Ohm R.A."/>
            <person name="Barry K.W."/>
            <person name="Spatafora J."/>
            <person name="Grigoriev I.V."/>
            <person name="Martin F.M."/>
            <person name="Pujade-Renaud V."/>
        </authorList>
    </citation>
    <scope>NUCLEOTIDE SEQUENCE [LARGE SCALE GENOMIC DNA]</scope>
    <source>
        <strain evidence="3 4">Philippines</strain>
    </source>
</reference>
<keyword evidence="2" id="KW-0812">Transmembrane</keyword>
<keyword evidence="2" id="KW-1133">Transmembrane helix</keyword>
<dbReference type="Proteomes" id="UP000240883">
    <property type="component" value="Unassembled WGS sequence"/>
</dbReference>
<accession>A0A2T2P528</accession>
<evidence type="ECO:0000313" key="4">
    <source>
        <dbReference type="Proteomes" id="UP000240883"/>
    </source>
</evidence>
<dbReference type="EMBL" id="KZ678129">
    <property type="protein sequence ID" value="PSN72817.1"/>
    <property type="molecule type" value="Genomic_DNA"/>
</dbReference>
<evidence type="ECO:0000256" key="1">
    <source>
        <dbReference type="SAM" id="MobiDB-lite"/>
    </source>
</evidence>
<feature type="region of interest" description="Disordered" evidence="1">
    <location>
        <begin position="256"/>
        <end position="277"/>
    </location>
</feature>
<organism evidence="3 4">
    <name type="scientific">Corynespora cassiicola Philippines</name>
    <dbReference type="NCBI Taxonomy" id="1448308"/>
    <lineage>
        <taxon>Eukaryota</taxon>
        <taxon>Fungi</taxon>
        <taxon>Dikarya</taxon>
        <taxon>Ascomycota</taxon>
        <taxon>Pezizomycotina</taxon>
        <taxon>Dothideomycetes</taxon>
        <taxon>Pleosporomycetidae</taxon>
        <taxon>Pleosporales</taxon>
        <taxon>Corynesporascaceae</taxon>
        <taxon>Corynespora</taxon>
    </lineage>
</organism>
<feature type="transmembrane region" description="Helical" evidence="2">
    <location>
        <begin position="291"/>
        <end position="311"/>
    </location>
</feature>
<protein>
    <submittedName>
        <fullName evidence="3">Uncharacterized protein</fullName>
    </submittedName>
</protein>
<evidence type="ECO:0000313" key="3">
    <source>
        <dbReference type="EMBL" id="PSN72817.1"/>
    </source>
</evidence>
<feature type="compositionally biased region" description="Basic and acidic residues" evidence="1">
    <location>
        <begin position="256"/>
        <end position="273"/>
    </location>
</feature>
<evidence type="ECO:0000256" key="2">
    <source>
        <dbReference type="SAM" id="Phobius"/>
    </source>
</evidence>
<keyword evidence="2" id="KW-0472">Membrane</keyword>
<gene>
    <name evidence="3" type="ORF">BS50DRAFT_481680</name>
</gene>
<proteinExistence type="predicted"/>